<sequence length="196" mass="21431">MILWRHARTAYNADGRLQGSLDIPLGDEGHRQAARAAHRLVREHGTDLTIVSSPLSRAVDTADALAALTNGEVEVDQRLTQRPYGAWEGLTWADVQARWPEQLERRQRGEDPDIPGWGASPEVAARVGQALQDHWDPQRVTVVVSHGSTLSLGLRDVLGLDPLSRVLGSLPHAAWHEITRVDSGAWHIDAFGSGAD</sequence>
<reference evidence="2" key="1">
    <citation type="submission" date="2021-01" db="EMBL/GenBank/DDBJ databases">
        <title>Whole genome shotgun sequence of Demequina activiva NBRC 110675.</title>
        <authorList>
            <person name="Komaki H."/>
            <person name="Tamura T."/>
        </authorList>
    </citation>
    <scope>NUCLEOTIDE SEQUENCE</scope>
    <source>
        <strain evidence="2">NBRC 110675</strain>
    </source>
</reference>
<feature type="binding site" evidence="1">
    <location>
        <begin position="5"/>
        <end position="12"/>
    </location>
    <ligand>
        <name>substrate</name>
    </ligand>
</feature>
<dbReference type="SMART" id="SM00855">
    <property type="entry name" value="PGAM"/>
    <property type="match status" value="1"/>
</dbReference>
<accession>A0A919UKL1</accession>
<dbReference type="GO" id="GO:0005737">
    <property type="term" value="C:cytoplasm"/>
    <property type="evidence" value="ECO:0007669"/>
    <property type="project" value="TreeGrafter"/>
</dbReference>
<dbReference type="EMBL" id="BONR01000004">
    <property type="protein sequence ID" value="GIG55090.1"/>
    <property type="molecule type" value="Genomic_DNA"/>
</dbReference>
<dbReference type="RefSeq" id="WP_239066619.1">
    <property type="nucleotide sequence ID" value="NZ_BONR01000004.1"/>
</dbReference>
<dbReference type="SUPFAM" id="SSF53254">
    <property type="entry name" value="Phosphoglycerate mutase-like"/>
    <property type="match status" value="1"/>
</dbReference>
<protein>
    <submittedName>
        <fullName evidence="2">Phosphoglycerate mutase</fullName>
    </submittedName>
</protein>
<keyword evidence="3" id="KW-1185">Reference proteome</keyword>
<dbReference type="InterPro" id="IPR029033">
    <property type="entry name" value="His_PPase_superfam"/>
</dbReference>
<dbReference type="InterPro" id="IPR013078">
    <property type="entry name" value="His_Pase_superF_clade-1"/>
</dbReference>
<evidence type="ECO:0000256" key="1">
    <source>
        <dbReference type="PIRSR" id="PIRSR613078-2"/>
    </source>
</evidence>
<name>A0A919UKL1_9MICO</name>
<feature type="binding site" evidence="1">
    <location>
        <position position="57"/>
    </location>
    <ligand>
        <name>substrate</name>
    </ligand>
</feature>
<gene>
    <name evidence="2" type="ORF">Dac01nite_18420</name>
</gene>
<evidence type="ECO:0000313" key="2">
    <source>
        <dbReference type="EMBL" id="GIG55090.1"/>
    </source>
</evidence>
<dbReference type="PANTHER" id="PTHR48100">
    <property type="entry name" value="BROAD-SPECIFICITY PHOSPHATASE YOR283W-RELATED"/>
    <property type="match status" value="1"/>
</dbReference>
<organism evidence="2 3">
    <name type="scientific">Demequina activiva</name>
    <dbReference type="NCBI Taxonomy" id="1582364"/>
    <lineage>
        <taxon>Bacteria</taxon>
        <taxon>Bacillati</taxon>
        <taxon>Actinomycetota</taxon>
        <taxon>Actinomycetes</taxon>
        <taxon>Micrococcales</taxon>
        <taxon>Demequinaceae</taxon>
        <taxon>Demequina</taxon>
    </lineage>
</organism>
<comment type="caution">
    <text evidence="2">The sequence shown here is derived from an EMBL/GenBank/DDBJ whole genome shotgun (WGS) entry which is preliminary data.</text>
</comment>
<dbReference type="CDD" id="cd07067">
    <property type="entry name" value="HP_PGM_like"/>
    <property type="match status" value="1"/>
</dbReference>
<dbReference type="AlphaFoldDB" id="A0A919UKL1"/>
<dbReference type="Pfam" id="PF00300">
    <property type="entry name" value="His_Phos_1"/>
    <property type="match status" value="1"/>
</dbReference>
<evidence type="ECO:0000313" key="3">
    <source>
        <dbReference type="Proteomes" id="UP000652354"/>
    </source>
</evidence>
<dbReference type="Gene3D" id="3.40.50.1240">
    <property type="entry name" value="Phosphoglycerate mutase-like"/>
    <property type="match status" value="1"/>
</dbReference>
<dbReference type="InterPro" id="IPR050275">
    <property type="entry name" value="PGM_Phosphatase"/>
</dbReference>
<proteinExistence type="predicted"/>
<dbReference type="GO" id="GO:0016791">
    <property type="term" value="F:phosphatase activity"/>
    <property type="evidence" value="ECO:0007669"/>
    <property type="project" value="TreeGrafter"/>
</dbReference>
<dbReference type="PANTHER" id="PTHR48100:SF62">
    <property type="entry name" value="GLUCOSYL-3-PHOSPHOGLYCERATE PHOSPHATASE"/>
    <property type="match status" value="1"/>
</dbReference>
<dbReference type="Proteomes" id="UP000652354">
    <property type="component" value="Unassembled WGS sequence"/>
</dbReference>